<protein>
    <submittedName>
        <fullName evidence="1">Uncharacterized protein</fullName>
    </submittedName>
</protein>
<evidence type="ECO:0000313" key="2">
    <source>
        <dbReference type="Proteomes" id="UP000322699"/>
    </source>
</evidence>
<gene>
    <name evidence="1" type="ORF">LF1_53130</name>
</gene>
<evidence type="ECO:0000313" key="1">
    <source>
        <dbReference type="EMBL" id="KAA1257464.1"/>
    </source>
</evidence>
<dbReference type="EMBL" id="VRLW01000002">
    <property type="protein sequence ID" value="KAA1257464.1"/>
    <property type="molecule type" value="Genomic_DNA"/>
</dbReference>
<proteinExistence type="predicted"/>
<keyword evidence="2" id="KW-1185">Reference proteome</keyword>
<accession>A0A5B1CDP1</accession>
<dbReference type="Proteomes" id="UP000322699">
    <property type="component" value="Unassembled WGS sequence"/>
</dbReference>
<sequence length="125" mass="14360">MSWSRQSFVIQSDNVPHHRAGREKLTIRKRPQARLRCMRWLSAMLFGRGGKRRCIASINIPRKVKVANPHSIGGAFYRKSANHNMLGFGQRWNDAMNWVSLNHGPIVYSNVVDRFTVRATMSNPV</sequence>
<comment type="caution">
    <text evidence="1">The sequence shown here is derived from an EMBL/GenBank/DDBJ whole genome shotgun (WGS) entry which is preliminary data.</text>
</comment>
<dbReference type="AlphaFoldDB" id="A0A5B1CDP1"/>
<name>A0A5B1CDP1_9BACT</name>
<reference evidence="1 2" key="1">
    <citation type="submission" date="2019-08" db="EMBL/GenBank/DDBJ databases">
        <title>Deep-cultivation of Planctomycetes and their phenomic and genomic characterization uncovers novel biology.</title>
        <authorList>
            <person name="Wiegand S."/>
            <person name="Jogler M."/>
            <person name="Boedeker C."/>
            <person name="Pinto D."/>
            <person name="Vollmers J."/>
            <person name="Rivas-Marin E."/>
            <person name="Kohn T."/>
            <person name="Peeters S.H."/>
            <person name="Heuer A."/>
            <person name="Rast P."/>
            <person name="Oberbeckmann S."/>
            <person name="Bunk B."/>
            <person name="Jeske O."/>
            <person name="Meyerdierks A."/>
            <person name="Storesund J.E."/>
            <person name="Kallscheuer N."/>
            <person name="Luecker S."/>
            <person name="Lage O.M."/>
            <person name="Pohl T."/>
            <person name="Merkel B.J."/>
            <person name="Hornburger P."/>
            <person name="Mueller R.-W."/>
            <person name="Bruemmer F."/>
            <person name="Labrenz M."/>
            <person name="Spormann A.M."/>
            <person name="Op Den Camp H."/>
            <person name="Overmann J."/>
            <person name="Amann R."/>
            <person name="Jetten M.S.M."/>
            <person name="Mascher T."/>
            <person name="Medema M.H."/>
            <person name="Devos D.P."/>
            <person name="Kaster A.-K."/>
            <person name="Ovreas L."/>
            <person name="Rohde M."/>
            <person name="Galperin M.Y."/>
            <person name="Jogler C."/>
        </authorList>
    </citation>
    <scope>NUCLEOTIDE SEQUENCE [LARGE SCALE GENOMIC DNA]</scope>
    <source>
        <strain evidence="1 2">LF1</strain>
    </source>
</reference>
<organism evidence="1 2">
    <name type="scientific">Rubripirellula obstinata</name>
    <dbReference type="NCBI Taxonomy" id="406547"/>
    <lineage>
        <taxon>Bacteria</taxon>
        <taxon>Pseudomonadati</taxon>
        <taxon>Planctomycetota</taxon>
        <taxon>Planctomycetia</taxon>
        <taxon>Pirellulales</taxon>
        <taxon>Pirellulaceae</taxon>
        <taxon>Rubripirellula</taxon>
    </lineage>
</organism>